<proteinExistence type="predicted"/>
<keyword evidence="8" id="KW-1185">Reference proteome</keyword>
<dbReference type="InterPro" id="IPR032675">
    <property type="entry name" value="LRR_dom_sf"/>
</dbReference>
<evidence type="ECO:0000256" key="2">
    <source>
        <dbReference type="ARBA" id="ARBA00022729"/>
    </source>
</evidence>
<dbReference type="InterPro" id="IPR050333">
    <property type="entry name" value="SLRP"/>
</dbReference>
<dbReference type="Proteomes" id="UP001176940">
    <property type="component" value="Unassembled WGS sequence"/>
</dbReference>
<dbReference type="Pfam" id="PF13855">
    <property type="entry name" value="LRR_8"/>
    <property type="match status" value="2"/>
</dbReference>
<evidence type="ECO:0000259" key="6">
    <source>
        <dbReference type="SMART" id="SM00013"/>
    </source>
</evidence>
<sequence>MDWPALMLLGLFANTWVSAEQFTPCPEKCTCLTAEHHVKCTYGNLTTIPPDVSNSTIELHMDYNNLTFLQQSFHQDLPEMRALFLRNCNIQTIKPDTFQKVTGIQHLYLDANEIQELENGTFEDLSNLLYLYLQKNKIVHLQPDIFSPLKNLIALYLTDNLLAEISDGSLNGLTQLRWLDLGFNMISNISKEAFKASVYLRKLDLQNNLLTSVPPFKSIISLQVLRLSGNRIRKLSSTSFSRNLKSVSELYVDNMGLKRVSSLALRRLRRLDVLDLRNNSLTSLSVSKLKSSTTIYLTGNPWKCDCSIAELYIRLLMGKKNDPEQEVQCKSPKGLEDRSLTTINVSVINYVGSSMY</sequence>
<evidence type="ECO:0000256" key="1">
    <source>
        <dbReference type="ARBA" id="ARBA00022614"/>
    </source>
</evidence>
<keyword evidence="2 5" id="KW-0732">Signal</keyword>
<comment type="caution">
    <text evidence="7">The sequence shown here is derived from an EMBL/GenBank/DDBJ whole genome shotgun (WGS) entry which is preliminary data.</text>
</comment>
<accession>A0ABN9L6N2</accession>
<keyword evidence="3" id="KW-0677">Repeat</keyword>
<keyword evidence="1" id="KW-0433">Leucine-rich repeat</keyword>
<dbReference type="SUPFAM" id="SSF52058">
    <property type="entry name" value="L domain-like"/>
    <property type="match status" value="1"/>
</dbReference>
<organism evidence="7 8">
    <name type="scientific">Ranitomeya imitator</name>
    <name type="common">mimic poison frog</name>
    <dbReference type="NCBI Taxonomy" id="111125"/>
    <lineage>
        <taxon>Eukaryota</taxon>
        <taxon>Metazoa</taxon>
        <taxon>Chordata</taxon>
        <taxon>Craniata</taxon>
        <taxon>Vertebrata</taxon>
        <taxon>Euteleostomi</taxon>
        <taxon>Amphibia</taxon>
        <taxon>Batrachia</taxon>
        <taxon>Anura</taxon>
        <taxon>Neobatrachia</taxon>
        <taxon>Hyloidea</taxon>
        <taxon>Dendrobatidae</taxon>
        <taxon>Dendrobatinae</taxon>
        <taxon>Ranitomeya</taxon>
    </lineage>
</organism>
<protein>
    <recommendedName>
        <fullName evidence="6">LRRNT domain-containing protein</fullName>
    </recommendedName>
</protein>
<dbReference type="SMART" id="SM00013">
    <property type="entry name" value="LRRNT"/>
    <property type="match status" value="1"/>
</dbReference>
<evidence type="ECO:0000256" key="3">
    <source>
        <dbReference type="ARBA" id="ARBA00022737"/>
    </source>
</evidence>
<dbReference type="EMBL" id="CAUEEQ010007777">
    <property type="protein sequence ID" value="CAJ0931556.1"/>
    <property type="molecule type" value="Genomic_DNA"/>
</dbReference>
<keyword evidence="4" id="KW-0325">Glycoprotein</keyword>
<feature type="signal peptide" evidence="5">
    <location>
        <begin position="1"/>
        <end position="19"/>
    </location>
</feature>
<feature type="domain" description="LRRNT" evidence="6">
    <location>
        <begin position="24"/>
        <end position="58"/>
    </location>
</feature>
<dbReference type="Gene3D" id="3.80.10.10">
    <property type="entry name" value="Ribonuclease Inhibitor"/>
    <property type="match status" value="2"/>
</dbReference>
<evidence type="ECO:0000256" key="5">
    <source>
        <dbReference type="SAM" id="SignalP"/>
    </source>
</evidence>
<dbReference type="InterPro" id="IPR000372">
    <property type="entry name" value="LRRNT"/>
</dbReference>
<dbReference type="PROSITE" id="PS51450">
    <property type="entry name" value="LRR"/>
    <property type="match status" value="4"/>
</dbReference>
<dbReference type="PANTHER" id="PTHR45712">
    <property type="entry name" value="AGAP008170-PA"/>
    <property type="match status" value="1"/>
</dbReference>
<dbReference type="Pfam" id="PF12799">
    <property type="entry name" value="LRR_4"/>
    <property type="match status" value="1"/>
</dbReference>
<dbReference type="PANTHER" id="PTHR45712:SF22">
    <property type="entry name" value="INSULIN-LIKE GROWTH FACTOR-BINDING PROTEIN COMPLEX ACID LABILE SUBUNIT"/>
    <property type="match status" value="1"/>
</dbReference>
<evidence type="ECO:0000313" key="8">
    <source>
        <dbReference type="Proteomes" id="UP001176940"/>
    </source>
</evidence>
<feature type="chain" id="PRO_5046924180" description="LRRNT domain-containing protein" evidence="5">
    <location>
        <begin position="20"/>
        <end position="356"/>
    </location>
</feature>
<evidence type="ECO:0000256" key="4">
    <source>
        <dbReference type="ARBA" id="ARBA00023180"/>
    </source>
</evidence>
<evidence type="ECO:0000313" key="7">
    <source>
        <dbReference type="EMBL" id="CAJ0931556.1"/>
    </source>
</evidence>
<gene>
    <name evidence="7" type="ORF">RIMI_LOCUS4740638</name>
</gene>
<dbReference type="InterPro" id="IPR003591">
    <property type="entry name" value="Leu-rich_rpt_typical-subtyp"/>
</dbReference>
<dbReference type="InterPro" id="IPR025875">
    <property type="entry name" value="Leu-rich_rpt_4"/>
</dbReference>
<reference evidence="7" key="1">
    <citation type="submission" date="2023-07" db="EMBL/GenBank/DDBJ databases">
        <authorList>
            <person name="Stuckert A."/>
        </authorList>
    </citation>
    <scope>NUCLEOTIDE SEQUENCE</scope>
</reference>
<dbReference type="InterPro" id="IPR001611">
    <property type="entry name" value="Leu-rich_rpt"/>
</dbReference>
<dbReference type="SMART" id="SM00369">
    <property type="entry name" value="LRR_TYP"/>
    <property type="match status" value="8"/>
</dbReference>
<name>A0ABN9L6N2_9NEOB</name>